<dbReference type="InterPro" id="IPR002818">
    <property type="entry name" value="DJ-1/PfpI"/>
</dbReference>
<dbReference type="PANTHER" id="PTHR43130">
    <property type="entry name" value="ARAC-FAMILY TRANSCRIPTIONAL REGULATOR"/>
    <property type="match status" value="1"/>
</dbReference>
<dbReference type="SUPFAM" id="SSF46689">
    <property type="entry name" value="Homeodomain-like"/>
    <property type="match status" value="2"/>
</dbReference>
<dbReference type="NCBIfam" id="NF006902">
    <property type="entry name" value="PRK09393.1"/>
    <property type="match status" value="1"/>
</dbReference>
<name>A0ABT7DXC0_9NEIS</name>
<evidence type="ECO:0000259" key="4">
    <source>
        <dbReference type="PROSITE" id="PS01124"/>
    </source>
</evidence>
<dbReference type="PANTHER" id="PTHR43130:SF3">
    <property type="entry name" value="HTH-TYPE TRANSCRIPTIONAL REGULATOR RV1931C"/>
    <property type="match status" value="1"/>
</dbReference>
<gene>
    <name evidence="5" type="primary">ftrA</name>
    <name evidence="5" type="ORF">PZA18_11715</name>
</gene>
<reference evidence="5" key="1">
    <citation type="submission" date="2023-03" db="EMBL/GenBank/DDBJ databases">
        <title>Chitinimonas shenzhenensis gen. nov., sp. nov., a novel member of family Burkholderiaceae isolated from activated sludge collected in Shen Zhen, China.</title>
        <authorList>
            <person name="Wang X."/>
        </authorList>
    </citation>
    <scope>NUCLEOTIDE SEQUENCE</scope>
    <source>
        <strain evidence="5">DQS-5</strain>
    </source>
</reference>
<accession>A0ABT7DXC0</accession>
<evidence type="ECO:0000256" key="2">
    <source>
        <dbReference type="ARBA" id="ARBA00023163"/>
    </source>
</evidence>
<dbReference type="Gene3D" id="3.40.50.880">
    <property type="match status" value="1"/>
</dbReference>
<keyword evidence="1" id="KW-0805">Transcription regulation</keyword>
<protein>
    <submittedName>
        <fullName evidence="5">Transcriptional regulator FtrA</fullName>
    </submittedName>
</protein>
<evidence type="ECO:0000313" key="5">
    <source>
        <dbReference type="EMBL" id="MDK2124717.1"/>
    </source>
</evidence>
<dbReference type="InterPro" id="IPR052158">
    <property type="entry name" value="INH-QAR"/>
</dbReference>
<dbReference type="Pfam" id="PF01965">
    <property type="entry name" value="DJ-1_PfpI"/>
    <property type="match status" value="1"/>
</dbReference>
<dbReference type="PROSITE" id="PS01124">
    <property type="entry name" value="HTH_ARAC_FAMILY_2"/>
    <property type="match status" value="1"/>
</dbReference>
<keyword evidence="6" id="KW-1185">Reference proteome</keyword>
<dbReference type="EMBL" id="JARRAF010000012">
    <property type="protein sequence ID" value="MDK2124717.1"/>
    <property type="molecule type" value="Genomic_DNA"/>
</dbReference>
<dbReference type="RefSeq" id="WP_284101031.1">
    <property type="nucleotide sequence ID" value="NZ_JARRAF010000012.1"/>
</dbReference>
<evidence type="ECO:0000256" key="3">
    <source>
        <dbReference type="SAM" id="MobiDB-lite"/>
    </source>
</evidence>
<dbReference type="SMART" id="SM00342">
    <property type="entry name" value="HTH_ARAC"/>
    <property type="match status" value="1"/>
</dbReference>
<dbReference type="SUPFAM" id="SSF52317">
    <property type="entry name" value="Class I glutamine amidotransferase-like"/>
    <property type="match status" value="1"/>
</dbReference>
<dbReference type="CDD" id="cd03137">
    <property type="entry name" value="GATase1_AraC_1"/>
    <property type="match status" value="1"/>
</dbReference>
<keyword evidence="2" id="KW-0804">Transcription</keyword>
<organism evidence="5 6">
    <name type="scientific">Parachitinimonas caeni</name>
    <dbReference type="NCBI Taxonomy" id="3031301"/>
    <lineage>
        <taxon>Bacteria</taxon>
        <taxon>Pseudomonadati</taxon>
        <taxon>Pseudomonadota</taxon>
        <taxon>Betaproteobacteria</taxon>
        <taxon>Neisseriales</taxon>
        <taxon>Chitinibacteraceae</taxon>
        <taxon>Parachitinimonas</taxon>
    </lineage>
</organism>
<evidence type="ECO:0000313" key="6">
    <source>
        <dbReference type="Proteomes" id="UP001172778"/>
    </source>
</evidence>
<proteinExistence type="predicted"/>
<dbReference type="Proteomes" id="UP001172778">
    <property type="component" value="Unassembled WGS sequence"/>
</dbReference>
<dbReference type="InterPro" id="IPR009057">
    <property type="entry name" value="Homeodomain-like_sf"/>
</dbReference>
<feature type="domain" description="HTH araC/xylS-type" evidence="4">
    <location>
        <begin position="223"/>
        <end position="321"/>
    </location>
</feature>
<evidence type="ECO:0000256" key="1">
    <source>
        <dbReference type="ARBA" id="ARBA00023015"/>
    </source>
</evidence>
<dbReference type="Pfam" id="PF12833">
    <property type="entry name" value="HTH_18"/>
    <property type="match status" value="1"/>
</dbReference>
<dbReference type="InterPro" id="IPR018060">
    <property type="entry name" value="HTH_AraC"/>
</dbReference>
<comment type="caution">
    <text evidence="5">The sequence shown here is derived from an EMBL/GenBank/DDBJ whole genome shotgun (WGS) entry which is preliminary data.</text>
</comment>
<sequence length="350" mass="38359">MTLTSSPTAGPGLVVVLAYDGLCTFEFGIAIEVFALPRPEFDFPWYRCVVASVDPMPLRAMGGIRVEVDGGLELLEQAQTVVIPGWRHRDEPPPAALLQALKAAHARGARILTICSGVFVLAATGLLDGLHATTHWYHAEVLAQRYPQISVDPDVLYIDNGQLITSAGSVAGLDACLHLVERDFGARVTNSVARRLVMAPQRSGGQAQFIPAPVPQTSRADLAPLLEWVRQHLNEPFGVRELASRAAMSERTFLRRFSDATGMSPKDWLRQERLRRARDLLESSDESPDRIAERCGFRSPETFRSAFREALGLSPTAYRMRFRKPAALSPKRATPLSAPAQLIGDGPQAM</sequence>
<dbReference type="InterPro" id="IPR029062">
    <property type="entry name" value="Class_I_gatase-like"/>
</dbReference>
<feature type="region of interest" description="Disordered" evidence="3">
    <location>
        <begin position="329"/>
        <end position="350"/>
    </location>
</feature>
<dbReference type="Gene3D" id="1.10.10.60">
    <property type="entry name" value="Homeodomain-like"/>
    <property type="match status" value="1"/>
</dbReference>